<name>A0A1F6H1T8_9PROT</name>
<comment type="caution">
    <text evidence="1">The sequence shown here is derived from an EMBL/GenBank/DDBJ whole genome shotgun (WGS) entry which is preliminary data.</text>
</comment>
<dbReference type="Proteomes" id="UP000177583">
    <property type="component" value="Unassembled WGS sequence"/>
</dbReference>
<sequence length="67" mass="7554">MLFLQESVPVPVDQAELLVDFDLGASLKVINPLVKVQDQLFFLFEVNAWDWVPTLGLVDGEPLDRGR</sequence>
<protein>
    <submittedName>
        <fullName evidence="1">Uncharacterized protein</fullName>
    </submittedName>
</protein>
<dbReference type="EMBL" id="MFNF01000005">
    <property type="protein sequence ID" value="OGH04254.1"/>
    <property type="molecule type" value="Genomic_DNA"/>
</dbReference>
<dbReference type="AlphaFoldDB" id="A0A1F6H1T8"/>
<proteinExistence type="predicted"/>
<accession>A0A1F6H1T8</accession>
<evidence type="ECO:0000313" key="2">
    <source>
        <dbReference type="Proteomes" id="UP000177583"/>
    </source>
</evidence>
<organism evidence="1 2">
    <name type="scientific">Candidatus Lambdaproteobacteria bacterium RIFOXYD2_FULL_56_26</name>
    <dbReference type="NCBI Taxonomy" id="1817773"/>
    <lineage>
        <taxon>Bacteria</taxon>
        <taxon>Pseudomonadati</taxon>
        <taxon>Pseudomonadota</taxon>
        <taxon>Candidatus Lambdaproteobacteria</taxon>
    </lineage>
</organism>
<evidence type="ECO:0000313" key="1">
    <source>
        <dbReference type="EMBL" id="OGH04254.1"/>
    </source>
</evidence>
<gene>
    <name evidence="1" type="ORF">A2557_10635</name>
</gene>
<reference evidence="1 2" key="1">
    <citation type="journal article" date="2016" name="Nat. Commun.">
        <title>Thousands of microbial genomes shed light on interconnected biogeochemical processes in an aquifer system.</title>
        <authorList>
            <person name="Anantharaman K."/>
            <person name="Brown C.T."/>
            <person name="Hug L.A."/>
            <person name="Sharon I."/>
            <person name="Castelle C.J."/>
            <person name="Probst A.J."/>
            <person name="Thomas B.C."/>
            <person name="Singh A."/>
            <person name="Wilkins M.J."/>
            <person name="Karaoz U."/>
            <person name="Brodie E.L."/>
            <person name="Williams K.H."/>
            <person name="Hubbard S.S."/>
            <person name="Banfield J.F."/>
        </authorList>
    </citation>
    <scope>NUCLEOTIDE SEQUENCE [LARGE SCALE GENOMIC DNA]</scope>
</reference>